<keyword evidence="1" id="KW-0732">Signal</keyword>
<gene>
    <name evidence="2" type="ORF">A4A49_26217</name>
</gene>
<feature type="signal peptide" evidence="1">
    <location>
        <begin position="1"/>
        <end position="24"/>
    </location>
</feature>
<dbReference type="GO" id="GO:0006995">
    <property type="term" value="P:cellular response to nitrogen starvation"/>
    <property type="evidence" value="ECO:0007669"/>
    <property type="project" value="InterPro"/>
</dbReference>
<dbReference type="SMR" id="A0A1J6IMS9"/>
<dbReference type="PANTHER" id="PTHR37180:SF2">
    <property type="entry name" value="PRECURSOR OF CEP14"/>
    <property type="match status" value="1"/>
</dbReference>
<dbReference type="OMA" id="ICCITPR"/>
<protein>
    <submittedName>
        <fullName evidence="2">Uncharacterized protein</fullName>
    </submittedName>
</protein>
<evidence type="ECO:0000256" key="1">
    <source>
        <dbReference type="SAM" id="SignalP"/>
    </source>
</evidence>
<dbReference type="InterPro" id="IPR038930">
    <property type="entry name" value="CEP13/CEP14"/>
</dbReference>
<evidence type="ECO:0000313" key="2">
    <source>
        <dbReference type="EMBL" id="OIT01864.1"/>
    </source>
</evidence>
<name>A0A1J6IMS9_NICAT</name>
<dbReference type="PANTHER" id="PTHR37180">
    <property type="entry name" value="PRECURSOR OF CEP14"/>
    <property type="match status" value="1"/>
</dbReference>
<organism evidence="2 3">
    <name type="scientific">Nicotiana attenuata</name>
    <name type="common">Coyote tobacco</name>
    <dbReference type="NCBI Taxonomy" id="49451"/>
    <lineage>
        <taxon>Eukaryota</taxon>
        <taxon>Viridiplantae</taxon>
        <taxon>Streptophyta</taxon>
        <taxon>Embryophyta</taxon>
        <taxon>Tracheophyta</taxon>
        <taxon>Spermatophyta</taxon>
        <taxon>Magnoliopsida</taxon>
        <taxon>eudicotyledons</taxon>
        <taxon>Gunneridae</taxon>
        <taxon>Pentapetalae</taxon>
        <taxon>asterids</taxon>
        <taxon>lamiids</taxon>
        <taxon>Solanales</taxon>
        <taxon>Solanaceae</taxon>
        <taxon>Nicotianoideae</taxon>
        <taxon>Nicotianeae</taxon>
        <taxon>Nicotiana</taxon>
    </lineage>
</organism>
<dbReference type="Proteomes" id="UP000187609">
    <property type="component" value="Unassembled WGS sequence"/>
</dbReference>
<evidence type="ECO:0000313" key="3">
    <source>
        <dbReference type="Proteomes" id="UP000187609"/>
    </source>
</evidence>
<dbReference type="GO" id="GO:0006970">
    <property type="term" value="P:response to osmotic stress"/>
    <property type="evidence" value="ECO:0007669"/>
    <property type="project" value="InterPro"/>
</dbReference>
<dbReference type="EMBL" id="MJEQ01037188">
    <property type="protein sequence ID" value="OIT01864.1"/>
    <property type="molecule type" value="Genomic_DNA"/>
</dbReference>
<dbReference type="AlphaFoldDB" id="A0A1J6IMS9"/>
<dbReference type="Gramene" id="OIT01864">
    <property type="protein sequence ID" value="OIT01864"/>
    <property type="gene ID" value="A4A49_26217"/>
</dbReference>
<feature type="chain" id="PRO_5012227628" evidence="1">
    <location>
        <begin position="25"/>
        <end position="89"/>
    </location>
</feature>
<proteinExistence type="predicted"/>
<sequence>MARRSLVSVTLIVLLVCYTPRVEARKQLRSMEEKKIDRSSRDVLLNSLPKGTVPPSSPSKKVHANKLVAGQQFAAYNVDRSVPSPGIGH</sequence>
<comment type="caution">
    <text evidence="2">The sequence shown here is derived from an EMBL/GenBank/DDBJ whole genome shotgun (WGS) entry which is preliminary data.</text>
</comment>
<reference evidence="2" key="1">
    <citation type="submission" date="2016-11" db="EMBL/GenBank/DDBJ databases">
        <title>The genome of Nicotiana attenuata.</title>
        <authorList>
            <person name="Xu S."/>
            <person name="Brockmoeller T."/>
            <person name="Gaquerel E."/>
            <person name="Navarro A."/>
            <person name="Kuhl H."/>
            <person name="Gase K."/>
            <person name="Ling Z."/>
            <person name="Zhou W."/>
            <person name="Kreitzer C."/>
            <person name="Stanke M."/>
            <person name="Tang H."/>
            <person name="Lyons E."/>
            <person name="Pandey P."/>
            <person name="Pandey S.P."/>
            <person name="Timmermann B."/>
            <person name="Baldwin I.T."/>
        </authorList>
    </citation>
    <scope>NUCLEOTIDE SEQUENCE [LARGE SCALE GENOMIC DNA]</scope>
    <source>
        <strain evidence="2">UT</strain>
    </source>
</reference>
<accession>A0A1J6IMS9</accession>
<keyword evidence="3" id="KW-1185">Reference proteome</keyword>